<keyword evidence="1 3" id="KW-0378">Hydrolase</keyword>
<evidence type="ECO:0000313" key="3">
    <source>
        <dbReference type="EMBL" id="PIT92824.1"/>
    </source>
</evidence>
<organism evidence="3 4">
    <name type="scientific">Candidatus Harrisonbacteria bacterium CG10_big_fil_rev_8_21_14_0_10_42_17</name>
    <dbReference type="NCBI Taxonomy" id="1974584"/>
    <lineage>
        <taxon>Bacteria</taxon>
        <taxon>Candidatus Harrisoniibacteriota</taxon>
    </lineage>
</organism>
<dbReference type="PIRSF" id="PIRSF005902">
    <property type="entry name" value="DNase_TatD"/>
    <property type="match status" value="1"/>
</dbReference>
<gene>
    <name evidence="3" type="ORF">COU08_00370</name>
</gene>
<comment type="caution">
    <text evidence="3">The sequence shown here is derived from an EMBL/GenBank/DDBJ whole genome shotgun (WGS) entry which is preliminary data.</text>
</comment>
<dbReference type="GO" id="GO:0046872">
    <property type="term" value="F:metal ion binding"/>
    <property type="evidence" value="ECO:0007669"/>
    <property type="project" value="UniProtKB-KW"/>
</dbReference>
<dbReference type="PROSITE" id="PS01091">
    <property type="entry name" value="TATD_3"/>
    <property type="match status" value="1"/>
</dbReference>
<dbReference type="AlphaFoldDB" id="A0A2M6WJA7"/>
<dbReference type="Proteomes" id="UP000228635">
    <property type="component" value="Unassembled WGS sequence"/>
</dbReference>
<accession>A0A2M6WJA7</accession>
<dbReference type="PROSITE" id="PS01090">
    <property type="entry name" value="TATD_2"/>
    <property type="match status" value="1"/>
</dbReference>
<keyword evidence="2" id="KW-0479">Metal-binding</keyword>
<feature type="binding site" evidence="2">
    <location>
        <position position="126"/>
    </location>
    <ligand>
        <name>a divalent metal cation</name>
        <dbReference type="ChEBI" id="CHEBI:60240"/>
        <label>1</label>
    </ligand>
</feature>
<feature type="binding site" evidence="2">
    <location>
        <position position="163"/>
    </location>
    <ligand>
        <name>a divalent metal cation</name>
        <dbReference type="ChEBI" id="CHEBI:60240"/>
        <label>2</label>
    </ligand>
</feature>
<dbReference type="InterPro" id="IPR018228">
    <property type="entry name" value="DNase_TatD-rel_CS"/>
</dbReference>
<dbReference type="Gene3D" id="3.20.20.140">
    <property type="entry name" value="Metal-dependent hydrolases"/>
    <property type="match status" value="1"/>
</dbReference>
<feature type="binding site" evidence="2">
    <location>
        <position position="10"/>
    </location>
    <ligand>
        <name>a divalent metal cation</name>
        <dbReference type="ChEBI" id="CHEBI:60240"/>
        <label>1</label>
    </ligand>
</feature>
<dbReference type="PANTHER" id="PTHR46124:SF2">
    <property type="entry name" value="D-AMINOACYL-TRNA DEACYLASE"/>
    <property type="match status" value="1"/>
</dbReference>
<reference evidence="4" key="1">
    <citation type="submission" date="2017-09" db="EMBL/GenBank/DDBJ databases">
        <title>Depth-based differentiation of microbial function through sediment-hosted aquifers and enrichment of novel symbionts in the deep terrestrial subsurface.</title>
        <authorList>
            <person name="Probst A.J."/>
            <person name="Ladd B."/>
            <person name="Jarett J.K."/>
            <person name="Geller-Mcgrath D.E."/>
            <person name="Sieber C.M.K."/>
            <person name="Emerson J.B."/>
            <person name="Anantharaman K."/>
            <person name="Thomas B.C."/>
            <person name="Malmstrom R."/>
            <person name="Stieglmeier M."/>
            <person name="Klingl A."/>
            <person name="Woyke T."/>
            <person name="Ryan C.M."/>
            <person name="Banfield J.F."/>
        </authorList>
    </citation>
    <scope>NUCLEOTIDE SEQUENCE [LARGE SCALE GENOMIC DNA]</scope>
</reference>
<dbReference type="GO" id="GO:0016788">
    <property type="term" value="F:hydrolase activity, acting on ester bonds"/>
    <property type="evidence" value="ECO:0007669"/>
    <property type="project" value="InterPro"/>
</dbReference>
<dbReference type="CDD" id="cd01310">
    <property type="entry name" value="TatD_DNAse"/>
    <property type="match status" value="1"/>
</dbReference>
<evidence type="ECO:0000256" key="2">
    <source>
        <dbReference type="PIRSR" id="PIRSR005902-1"/>
    </source>
</evidence>
<proteinExistence type="predicted"/>
<dbReference type="SUPFAM" id="SSF51556">
    <property type="entry name" value="Metallo-dependent hydrolases"/>
    <property type="match status" value="1"/>
</dbReference>
<protein>
    <submittedName>
        <fullName evidence="3">Hydrolase TatD</fullName>
    </submittedName>
</protein>
<sequence>MKSQPYIDCHTHAHFAAFKDDYKEVIERALDNSVWVVNVGTQIDTSRRAIEVAHEFPEGVFATIGLHPTHTDKSFHDKQELALPSEAVAKEEGDNAALEFTSHGEVFDYDAYKKLAEDPRVVAIGECGLDYFRLNEDSKEKQIQAFRDQIRLAHDVQKPLMIHCRDAFDDLIKILESETEKLNEKPGIIHFFTGTKEHAEQLVEMGWYFTFGGVITFTRDYNEAINLIPMEKILSETDAPYVTPAPYRGKRNEPVYVIEVVKKLAELKGVSEEEMKNQIFENATKIFNFTVN</sequence>
<evidence type="ECO:0000313" key="4">
    <source>
        <dbReference type="Proteomes" id="UP000228635"/>
    </source>
</evidence>
<feature type="binding site" evidence="2">
    <location>
        <position position="190"/>
    </location>
    <ligand>
        <name>a divalent metal cation</name>
        <dbReference type="ChEBI" id="CHEBI:60240"/>
        <label>2</label>
    </ligand>
</feature>
<dbReference type="InterPro" id="IPR032466">
    <property type="entry name" value="Metal_Hydrolase"/>
</dbReference>
<feature type="binding site" evidence="2">
    <location>
        <position position="238"/>
    </location>
    <ligand>
        <name>a divalent metal cation</name>
        <dbReference type="ChEBI" id="CHEBI:60240"/>
        <label>1</label>
    </ligand>
</feature>
<dbReference type="InterPro" id="IPR001130">
    <property type="entry name" value="TatD-like"/>
</dbReference>
<dbReference type="PANTHER" id="PTHR46124">
    <property type="entry name" value="D-AMINOACYL-TRNA DEACYLASE"/>
    <property type="match status" value="1"/>
</dbReference>
<dbReference type="Pfam" id="PF01026">
    <property type="entry name" value="TatD_DNase"/>
    <property type="match status" value="1"/>
</dbReference>
<feature type="binding site" evidence="2">
    <location>
        <position position="12"/>
    </location>
    <ligand>
        <name>a divalent metal cation</name>
        <dbReference type="ChEBI" id="CHEBI:60240"/>
        <label>1</label>
    </ligand>
</feature>
<dbReference type="EMBL" id="PFBA01000006">
    <property type="protein sequence ID" value="PIT92824.1"/>
    <property type="molecule type" value="Genomic_DNA"/>
</dbReference>
<evidence type="ECO:0000256" key="1">
    <source>
        <dbReference type="ARBA" id="ARBA00022801"/>
    </source>
</evidence>
<name>A0A2M6WJA7_9BACT</name>